<evidence type="ECO:0000259" key="5">
    <source>
        <dbReference type="PROSITE" id="PS50830"/>
    </source>
</evidence>
<dbReference type="AlphaFoldDB" id="A0A4V6MXC1"/>
<dbReference type="PANTHER" id="PTHR12302:SF3">
    <property type="entry name" value="SERINE_THREONINE-PROTEIN KINASE 31"/>
    <property type="match status" value="1"/>
</dbReference>
<feature type="chain" id="PRO_5020355533" evidence="4">
    <location>
        <begin position="28"/>
        <end position="265"/>
    </location>
</feature>
<proteinExistence type="predicted"/>
<evidence type="ECO:0000256" key="3">
    <source>
        <dbReference type="ARBA" id="ARBA00022801"/>
    </source>
</evidence>
<reference evidence="6 7" key="1">
    <citation type="submission" date="2018-06" db="EMBL/GenBank/DDBJ databases">
        <title>Three novel Pseudomonas species isolated from symptomatic oak.</title>
        <authorList>
            <person name="Bueno-Gonzalez V."/>
            <person name="Brady C."/>
        </authorList>
    </citation>
    <scope>NUCLEOTIDE SEQUENCE [LARGE SCALE GENOMIC DNA]</scope>
    <source>
        <strain evidence="6 7">P6B</strain>
    </source>
</reference>
<dbReference type="InterPro" id="IPR016071">
    <property type="entry name" value="Staphylococal_nuclease_OB-fold"/>
</dbReference>
<dbReference type="SMART" id="SM00318">
    <property type="entry name" value="SNc"/>
    <property type="match status" value="1"/>
</dbReference>
<organism evidence="6 7">
    <name type="scientific">Phytopseudomonas dryadis</name>
    <dbReference type="NCBI Taxonomy" id="2487520"/>
    <lineage>
        <taxon>Bacteria</taxon>
        <taxon>Pseudomonadati</taxon>
        <taxon>Pseudomonadota</taxon>
        <taxon>Gammaproteobacteria</taxon>
        <taxon>Pseudomonadales</taxon>
        <taxon>Pseudomonadaceae</taxon>
        <taxon>Phytopseudomonas</taxon>
    </lineage>
</organism>
<evidence type="ECO:0000313" key="7">
    <source>
        <dbReference type="Proteomes" id="UP000293172"/>
    </source>
</evidence>
<dbReference type="PANTHER" id="PTHR12302">
    <property type="entry name" value="EBNA2 BINDING PROTEIN P100"/>
    <property type="match status" value="1"/>
</dbReference>
<dbReference type="PROSITE" id="PS50830">
    <property type="entry name" value="TNASE_3"/>
    <property type="match status" value="1"/>
</dbReference>
<dbReference type="GO" id="GO:0004519">
    <property type="term" value="F:endonuclease activity"/>
    <property type="evidence" value="ECO:0007669"/>
    <property type="project" value="UniProtKB-KW"/>
</dbReference>
<keyword evidence="3" id="KW-0378">Hydrolase</keyword>
<keyword evidence="2" id="KW-0255">Endonuclease</keyword>
<evidence type="ECO:0000256" key="4">
    <source>
        <dbReference type="SAM" id="SignalP"/>
    </source>
</evidence>
<accession>A0A4V6MXC1</accession>
<evidence type="ECO:0000313" key="6">
    <source>
        <dbReference type="EMBL" id="TBU97032.1"/>
    </source>
</evidence>
<dbReference type="RefSeq" id="WP_131197229.1">
    <property type="nucleotide sequence ID" value="NZ_QJUL01000002.1"/>
</dbReference>
<comment type="caution">
    <text evidence="6">The sequence shown here is derived from an EMBL/GenBank/DDBJ whole genome shotgun (WGS) entry which is preliminary data.</text>
</comment>
<dbReference type="Gene3D" id="2.40.50.90">
    <property type="match status" value="1"/>
</dbReference>
<dbReference type="Pfam" id="PF00565">
    <property type="entry name" value="SNase"/>
    <property type="match status" value="1"/>
</dbReference>
<name>A0A4V6MXC1_9GAMM</name>
<protein>
    <submittedName>
        <fullName evidence="6">Nuclease</fullName>
    </submittedName>
</protein>
<dbReference type="Proteomes" id="UP000293172">
    <property type="component" value="Unassembled WGS sequence"/>
</dbReference>
<sequence length="265" mass="28598">MAGFALIRKASLVGAFFVSVVCLPAQAFCPAPGPLPVAKVQRVVDGDTLRLVDGRSVRLIGLNSPELARKGRAAEPFAERARQRLGELVAANDGRVSVQVGEQGRDRYGRTLAHLYDGRGRNLEAQLLSEGLGHLVAIAPNVALVDCHRAAEREARSARAGLWKRARVQDAAGVKGSGFMLIQGRVQRVERNRGGLWLELGHSVVLRIAPDALDTFDPALLSGLSGKRVEARGWMIDRSRQGGTKGDQARWMLPLSHGAMLQVLP</sequence>
<dbReference type="SUPFAM" id="SSF50199">
    <property type="entry name" value="Staphylococcal nuclease"/>
    <property type="match status" value="1"/>
</dbReference>
<feature type="signal peptide" evidence="4">
    <location>
        <begin position="1"/>
        <end position="27"/>
    </location>
</feature>
<gene>
    <name evidence="6" type="ORF">DNK44_02265</name>
</gene>
<dbReference type="OrthoDB" id="6867997at2"/>
<keyword evidence="4" id="KW-0732">Signal</keyword>
<dbReference type="InterPro" id="IPR035437">
    <property type="entry name" value="SNase_OB-fold_sf"/>
</dbReference>
<evidence type="ECO:0000256" key="1">
    <source>
        <dbReference type="ARBA" id="ARBA00022722"/>
    </source>
</evidence>
<dbReference type="EMBL" id="QJUL01000002">
    <property type="protein sequence ID" value="TBU97032.1"/>
    <property type="molecule type" value="Genomic_DNA"/>
</dbReference>
<dbReference type="GO" id="GO:0016787">
    <property type="term" value="F:hydrolase activity"/>
    <property type="evidence" value="ECO:0007669"/>
    <property type="project" value="UniProtKB-KW"/>
</dbReference>
<evidence type="ECO:0000256" key="2">
    <source>
        <dbReference type="ARBA" id="ARBA00022759"/>
    </source>
</evidence>
<feature type="domain" description="TNase-like" evidence="5">
    <location>
        <begin position="34"/>
        <end position="165"/>
    </location>
</feature>
<keyword evidence="1" id="KW-0540">Nuclease</keyword>